<evidence type="ECO:0000256" key="2">
    <source>
        <dbReference type="ARBA" id="ARBA00023125"/>
    </source>
</evidence>
<accession>A0AAE6K5F7</accession>
<dbReference type="AlphaFoldDB" id="A0AAE6K5F7"/>
<dbReference type="InterPro" id="IPR044946">
    <property type="entry name" value="Restrct_endonuc_typeI_TRD_sf"/>
</dbReference>
<keyword evidence="1" id="KW-0680">Restriction system</keyword>
<evidence type="ECO:0000313" key="3">
    <source>
        <dbReference type="EMBL" id="QCQ46057.1"/>
    </source>
</evidence>
<gene>
    <name evidence="3" type="ORF">EC80_014935</name>
</gene>
<dbReference type="GO" id="GO:0003677">
    <property type="term" value="F:DNA binding"/>
    <property type="evidence" value="ECO:0007669"/>
    <property type="project" value="UniProtKB-KW"/>
</dbReference>
<dbReference type="SUPFAM" id="SSF116734">
    <property type="entry name" value="DNA methylase specificity domain"/>
    <property type="match status" value="1"/>
</dbReference>
<dbReference type="EMBL" id="CP036546">
    <property type="protein sequence ID" value="QCQ46057.1"/>
    <property type="molecule type" value="Genomic_DNA"/>
</dbReference>
<organism evidence="3 4">
    <name type="scientific">Bacteroides fragilis</name>
    <dbReference type="NCBI Taxonomy" id="817"/>
    <lineage>
        <taxon>Bacteria</taxon>
        <taxon>Pseudomonadati</taxon>
        <taxon>Bacteroidota</taxon>
        <taxon>Bacteroidia</taxon>
        <taxon>Bacteroidales</taxon>
        <taxon>Bacteroidaceae</taxon>
        <taxon>Bacteroides</taxon>
    </lineage>
</organism>
<keyword evidence="2" id="KW-0238">DNA-binding</keyword>
<reference evidence="3 4" key="1">
    <citation type="submission" date="2019-03" db="EMBL/GenBank/DDBJ databases">
        <title>Complete genome assembly of MDR B. fragilis.</title>
        <authorList>
            <person name="Sydenham T.V."/>
            <person name="Hasman H."/>
            <person name="Justesen U.S."/>
        </authorList>
    </citation>
    <scope>NUCLEOTIDE SEQUENCE [LARGE SCALE GENOMIC DNA]</scope>
    <source>
        <strain evidence="3 4">DCMSKEJBY0001B</strain>
    </source>
</reference>
<dbReference type="Gene3D" id="3.90.220.20">
    <property type="entry name" value="DNA methylase specificity domains"/>
    <property type="match status" value="1"/>
</dbReference>
<proteinExistence type="predicted"/>
<sequence>MKTITIGEIARIASGINCKIISNGKVHFHQMRDYNTETKTFAKKDMTDLNKNAVSHLLQKKDLLITAKGAKFYCAIYNCSGKKAVASSAFFCSENF</sequence>
<dbReference type="GO" id="GO:0009307">
    <property type="term" value="P:DNA restriction-modification system"/>
    <property type="evidence" value="ECO:0007669"/>
    <property type="project" value="UniProtKB-KW"/>
</dbReference>
<evidence type="ECO:0000313" key="4">
    <source>
        <dbReference type="Proteomes" id="UP000036847"/>
    </source>
</evidence>
<evidence type="ECO:0000256" key="1">
    <source>
        <dbReference type="ARBA" id="ARBA00022747"/>
    </source>
</evidence>
<dbReference type="RefSeq" id="WP_005805872.1">
    <property type="nucleotide sequence ID" value="NZ_CP036546.1"/>
</dbReference>
<dbReference type="Proteomes" id="UP000036847">
    <property type="component" value="Chromosome"/>
</dbReference>
<protein>
    <submittedName>
        <fullName evidence="3">Uncharacterized protein</fullName>
    </submittedName>
</protein>
<name>A0AAE6K5F7_BACFG</name>